<proteinExistence type="predicted"/>
<dbReference type="GO" id="GO:0016832">
    <property type="term" value="F:aldehyde-lyase activity"/>
    <property type="evidence" value="ECO:0007669"/>
    <property type="project" value="TreeGrafter"/>
</dbReference>
<dbReference type="RefSeq" id="WP_002139836.1">
    <property type="nucleotide sequence ID" value="NZ_JH804676.1"/>
</dbReference>
<dbReference type="Pfam" id="PF00596">
    <property type="entry name" value="Aldolase_II"/>
    <property type="match status" value="1"/>
</dbReference>
<dbReference type="InterPro" id="IPR001303">
    <property type="entry name" value="Aldolase_II/adducin_N"/>
</dbReference>
<evidence type="ECO:0000259" key="3">
    <source>
        <dbReference type="SMART" id="SM01007"/>
    </source>
</evidence>
<protein>
    <recommendedName>
        <fullName evidence="3">Class II aldolase/adducin N-terminal domain-containing protein</fullName>
    </recommendedName>
</protein>
<dbReference type="InterPro" id="IPR036409">
    <property type="entry name" value="Aldolase_II/adducin_N_sf"/>
</dbReference>
<evidence type="ECO:0000313" key="4">
    <source>
        <dbReference type="EMBL" id="EJV74128.1"/>
    </source>
</evidence>
<dbReference type="PATRIC" id="fig|1053201.3.peg.6096"/>
<sequence length="245" mass="27466">MKNNDIKRRVIELSKLPYKKDFTDTTGLIITTRIGEDRYLNTASGISFRRFTDTEKDLVILDGDLNRIEGDHPVPASSQISIAILKAFPETNTVLHVHSHVTAAFASLGLSPKPVTPAAKRIGHVPVIFDESLEDFHQNGGDLGLIPLKNKPMEILGGTKELIETRHRFSSTVVRELQDGNYEFSKQGVGFLVDFDYGLFTVGRHLDEPFDTIERIINNAKMLLSMKTIDNNYDLSDKKKVSINI</sequence>
<gene>
    <name evidence="4" type="ORF">IG3_05950</name>
</gene>
<dbReference type="Proteomes" id="UP000004136">
    <property type="component" value="Unassembled WGS sequence"/>
</dbReference>
<name>J8XXW4_BACCE</name>
<keyword evidence="2" id="KW-0456">Lyase</keyword>
<evidence type="ECO:0000256" key="1">
    <source>
        <dbReference type="ARBA" id="ARBA00022723"/>
    </source>
</evidence>
<evidence type="ECO:0000256" key="2">
    <source>
        <dbReference type="ARBA" id="ARBA00023239"/>
    </source>
</evidence>
<organism evidence="4 5">
    <name type="scientific">Bacillus cereus HuA2-1</name>
    <dbReference type="NCBI Taxonomy" id="1053201"/>
    <lineage>
        <taxon>Bacteria</taxon>
        <taxon>Bacillati</taxon>
        <taxon>Bacillota</taxon>
        <taxon>Bacilli</taxon>
        <taxon>Bacillales</taxon>
        <taxon>Bacillaceae</taxon>
        <taxon>Bacillus</taxon>
        <taxon>Bacillus cereus group</taxon>
    </lineage>
</organism>
<dbReference type="InterPro" id="IPR050197">
    <property type="entry name" value="Aldolase_class_II_sugar_metab"/>
</dbReference>
<dbReference type="EMBL" id="AHDV01000062">
    <property type="protein sequence ID" value="EJV74128.1"/>
    <property type="molecule type" value="Genomic_DNA"/>
</dbReference>
<dbReference type="GO" id="GO:0019323">
    <property type="term" value="P:pentose catabolic process"/>
    <property type="evidence" value="ECO:0007669"/>
    <property type="project" value="TreeGrafter"/>
</dbReference>
<feature type="domain" description="Class II aldolase/adducin N-terminal" evidence="3">
    <location>
        <begin position="8"/>
        <end position="224"/>
    </location>
</feature>
<dbReference type="PANTHER" id="PTHR22789">
    <property type="entry name" value="FUCULOSE PHOSPHATE ALDOLASE"/>
    <property type="match status" value="1"/>
</dbReference>
<dbReference type="GO" id="GO:0046872">
    <property type="term" value="F:metal ion binding"/>
    <property type="evidence" value="ECO:0007669"/>
    <property type="project" value="UniProtKB-KW"/>
</dbReference>
<dbReference type="SMART" id="SM01007">
    <property type="entry name" value="Aldolase_II"/>
    <property type="match status" value="1"/>
</dbReference>
<dbReference type="AlphaFoldDB" id="J8XXW4"/>
<reference evidence="4 5" key="1">
    <citation type="submission" date="2012-04" db="EMBL/GenBank/DDBJ databases">
        <title>The Genome Sequence of Bacillus cereus HuA2-1.</title>
        <authorList>
            <consortium name="The Broad Institute Genome Sequencing Platform"/>
            <consortium name="The Broad Institute Genome Sequencing Center for Infectious Disease"/>
            <person name="Feldgarden M."/>
            <person name="Van der Auwera G.A."/>
            <person name="Mahillon J."/>
            <person name="Duprez V."/>
            <person name="Timmery S."/>
            <person name="Mattelet C."/>
            <person name="Dierick K."/>
            <person name="Sun M."/>
            <person name="Yu Z."/>
            <person name="Zhu L."/>
            <person name="Hu X."/>
            <person name="Shank E.B."/>
            <person name="Swiecicka I."/>
            <person name="Hansen B.M."/>
            <person name="Andrup L."/>
            <person name="Young S.K."/>
            <person name="Zeng Q."/>
            <person name="Gargeya S."/>
            <person name="Fitzgerald M."/>
            <person name="Haas B."/>
            <person name="Abouelleil A."/>
            <person name="Alvarado L."/>
            <person name="Arachchi H.M."/>
            <person name="Berlin A."/>
            <person name="Chapman S.B."/>
            <person name="Goldberg J."/>
            <person name="Griggs A."/>
            <person name="Gujja S."/>
            <person name="Hansen M."/>
            <person name="Howarth C."/>
            <person name="Imamovic A."/>
            <person name="Larimer J."/>
            <person name="McCowen C."/>
            <person name="Montmayeur A."/>
            <person name="Murphy C."/>
            <person name="Neiman D."/>
            <person name="Pearson M."/>
            <person name="Priest M."/>
            <person name="Roberts A."/>
            <person name="Saif S."/>
            <person name="Shea T."/>
            <person name="Sisk P."/>
            <person name="Sykes S."/>
            <person name="Wortman J."/>
            <person name="Nusbaum C."/>
            <person name="Birren B."/>
        </authorList>
    </citation>
    <scope>NUCLEOTIDE SEQUENCE [LARGE SCALE GENOMIC DNA]</scope>
    <source>
        <strain evidence="4 5">HuA2-1</strain>
    </source>
</reference>
<dbReference type="SUPFAM" id="SSF53639">
    <property type="entry name" value="AraD/HMP-PK domain-like"/>
    <property type="match status" value="1"/>
</dbReference>
<dbReference type="OrthoDB" id="9794581at2"/>
<dbReference type="Gene3D" id="3.40.225.10">
    <property type="entry name" value="Class II aldolase/adducin N-terminal domain"/>
    <property type="match status" value="1"/>
</dbReference>
<dbReference type="PANTHER" id="PTHR22789:SF0">
    <property type="entry name" value="3-OXO-TETRONATE 4-PHOSPHATE DECARBOXYLASE-RELATED"/>
    <property type="match status" value="1"/>
</dbReference>
<evidence type="ECO:0000313" key="5">
    <source>
        <dbReference type="Proteomes" id="UP000004136"/>
    </source>
</evidence>
<dbReference type="HOGENOM" id="CLU_1131799_0_0_9"/>
<accession>J8XXW4</accession>
<keyword evidence="1" id="KW-0479">Metal-binding</keyword>
<dbReference type="GO" id="GO:0005829">
    <property type="term" value="C:cytosol"/>
    <property type="evidence" value="ECO:0007669"/>
    <property type="project" value="TreeGrafter"/>
</dbReference>
<comment type="caution">
    <text evidence="4">The sequence shown here is derived from an EMBL/GenBank/DDBJ whole genome shotgun (WGS) entry which is preliminary data.</text>
</comment>